<organism evidence="1 2">
    <name type="scientific">Azospirillum argentinense</name>
    <dbReference type="NCBI Taxonomy" id="2970906"/>
    <lineage>
        <taxon>Bacteria</taxon>
        <taxon>Pseudomonadati</taxon>
        <taxon>Pseudomonadota</taxon>
        <taxon>Alphaproteobacteria</taxon>
        <taxon>Rhodospirillales</taxon>
        <taxon>Azospirillaceae</taxon>
        <taxon>Azospirillum</taxon>
    </lineage>
</organism>
<proteinExistence type="predicted"/>
<reference evidence="1 2" key="1">
    <citation type="submission" date="2019-07" db="EMBL/GenBank/DDBJ databases">
        <title>Genome sequencing of the stress-tolerant strain Azospirillum brasilense Az19.</title>
        <authorList>
            <person name="Maroniche G.A."/>
            <person name="Garcia J.E."/>
            <person name="Pagnussat L."/>
            <person name="Amenta M."/>
            <person name="Creus C.M."/>
        </authorList>
    </citation>
    <scope>NUCLEOTIDE SEQUENCE [LARGE SCALE GENOMIC DNA]</scope>
    <source>
        <strain evidence="1 2">Az19</strain>
    </source>
</reference>
<sequence length="22" mass="2749">MLEVRTWETELDVWLEPFLDIN</sequence>
<evidence type="ECO:0000313" key="2">
    <source>
        <dbReference type="Proteomes" id="UP000325333"/>
    </source>
</evidence>
<name>A0A5B0KN06_9PROT</name>
<feature type="non-terminal residue" evidence="1">
    <location>
        <position position="22"/>
    </location>
</feature>
<dbReference type="Proteomes" id="UP000325333">
    <property type="component" value="Unassembled WGS sequence"/>
</dbReference>
<accession>A0A5B0KN06</accession>
<protein>
    <submittedName>
        <fullName evidence="1">Uncharacterized protein</fullName>
    </submittedName>
</protein>
<gene>
    <name evidence="1" type="ORF">FH063_001969</name>
</gene>
<comment type="caution">
    <text evidence="1">The sequence shown here is derived from an EMBL/GenBank/DDBJ whole genome shotgun (WGS) entry which is preliminary data.</text>
</comment>
<dbReference type="EMBL" id="VEWN01000011">
    <property type="protein sequence ID" value="KAA1054067.1"/>
    <property type="molecule type" value="Genomic_DNA"/>
</dbReference>
<evidence type="ECO:0000313" key="1">
    <source>
        <dbReference type="EMBL" id="KAA1054067.1"/>
    </source>
</evidence>
<dbReference type="AlphaFoldDB" id="A0A5B0KN06"/>